<keyword evidence="4" id="KW-0804">Transcription</keyword>
<dbReference type="InterPro" id="IPR005119">
    <property type="entry name" value="LysR_subst-bd"/>
</dbReference>
<dbReference type="InterPro" id="IPR036388">
    <property type="entry name" value="WH-like_DNA-bd_sf"/>
</dbReference>
<keyword evidence="2" id="KW-0805">Transcription regulation</keyword>
<dbReference type="AlphaFoldDB" id="A0A316J5I7"/>
<accession>A0A316J5I7</accession>
<dbReference type="PANTHER" id="PTHR30427">
    <property type="entry name" value="TRANSCRIPTIONAL ACTIVATOR PROTEIN LYSR"/>
    <property type="match status" value="1"/>
</dbReference>
<evidence type="ECO:0000313" key="7">
    <source>
        <dbReference type="Proteomes" id="UP000245865"/>
    </source>
</evidence>
<sequence>MRLTHRQLEIFQSLMQTLNITATAQQLFSSQPTISRELKNIEEIVGFQLFYRQNRKLEPSQQAIALNIVVQRSFVSLDEIFRTAQAIREDRLKRLSIACLPAFAHALIPQALRLFLAQLPGTSIKIHSLEEAALTRDLVSKFFDLGIVEGKFDRTASSTIALYAGDLVCVMPVSHHLAQRDVLHPQDLAGQDFIYYSEEDSYRRQVDAFFSRANISRRLLIETTTAPSIGSLVRSGLGVSIVNPLTALAFHGDGLCVRPLAHKIAYHVHIWQPEPAKRGPFASIFIRALEETIIDMRARLDRLLY</sequence>
<dbReference type="GO" id="GO:0003700">
    <property type="term" value="F:DNA-binding transcription factor activity"/>
    <property type="evidence" value="ECO:0007669"/>
    <property type="project" value="InterPro"/>
</dbReference>
<evidence type="ECO:0000313" key="6">
    <source>
        <dbReference type="EMBL" id="PWL16924.1"/>
    </source>
</evidence>
<evidence type="ECO:0000256" key="1">
    <source>
        <dbReference type="ARBA" id="ARBA00009437"/>
    </source>
</evidence>
<dbReference type="SUPFAM" id="SSF46785">
    <property type="entry name" value="Winged helix' DNA-binding domain"/>
    <property type="match status" value="1"/>
</dbReference>
<comment type="similarity">
    <text evidence="1">Belongs to the LysR transcriptional regulatory family.</text>
</comment>
<reference evidence="6 7" key="1">
    <citation type="submission" date="2018-05" db="EMBL/GenBank/DDBJ databases">
        <title>Comparative genomic sequence analysis between strain HN4 and CCM 8460T (Falsochrobactrum ovis) will provide more evidence to prove that HN4 is a new species of Falsochrobactrum.</title>
        <authorList>
            <person name="Lyu W."/>
            <person name="Sun L."/>
            <person name="Yao L."/>
        </authorList>
    </citation>
    <scope>NUCLEOTIDE SEQUENCE [LARGE SCALE GENOMIC DNA]</scope>
    <source>
        <strain evidence="6 7">HN4</strain>
    </source>
</reference>
<keyword evidence="7" id="KW-1185">Reference proteome</keyword>
<evidence type="ECO:0000259" key="5">
    <source>
        <dbReference type="PROSITE" id="PS50931"/>
    </source>
</evidence>
<dbReference type="PRINTS" id="PR00039">
    <property type="entry name" value="HTHLYSR"/>
</dbReference>
<name>A0A316J5I7_9HYPH</name>
<evidence type="ECO:0000256" key="2">
    <source>
        <dbReference type="ARBA" id="ARBA00023015"/>
    </source>
</evidence>
<dbReference type="PANTHER" id="PTHR30427:SF1">
    <property type="entry name" value="TRANSCRIPTIONAL ACTIVATOR PROTEIN LYSR"/>
    <property type="match status" value="1"/>
</dbReference>
<dbReference type="GO" id="GO:0010628">
    <property type="term" value="P:positive regulation of gene expression"/>
    <property type="evidence" value="ECO:0007669"/>
    <property type="project" value="TreeGrafter"/>
</dbReference>
<dbReference type="RefSeq" id="WP_109707726.1">
    <property type="nucleotide sequence ID" value="NZ_QGDB01000006.1"/>
</dbReference>
<dbReference type="Pfam" id="PF00126">
    <property type="entry name" value="HTH_1"/>
    <property type="match status" value="1"/>
</dbReference>
<dbReference type="InterPro" id="IPR000847">
    <property type="entry name" value="LysR_HTH_N"/>
</dbReference>
<gene>
    <name evidence="6" type="ORF">DKP76_14755</name>
</gene>
<dbReference type="Gene3D" id="3.40.190.290">
    <property type="match status" value="1"/>
</dbReference>
<dbReference type="OrthoDB" id="7260751at2"/>
<dbReference type="InterPro" id="IPR036390">
    <property type="entry name" value="WH_DNA-bd_sf"/>
</dbReference>
<dbReference type="SUPFAM" id="SSF53850">
    <property type="entry name" value="Periplasmic binding protein-like II"/>
    <property type="match status" value="1"/>
</dbReference>
<dbReference type="PROSITE" id="PS50931">
    <property type="entry name" value="HTH_LYSR"/>
    <property type="match status" value="1"/>
</dbReference>
<comment type="caution">
    <text evidence="6">The sequence shown here is derived from an EMBL/GenBank/DDBJ whole genome shotgun (WGS) entry which is preliminary data.</text>
</comment>
<dbReference type="InterPro" id="IPR037424">
    <property type="entry name" value="NocR_PBP2"/>
</dbReference>
<organism evidence="6 7">
    <name type="scientific">Falsochrobactrum shanghaiense</name>
    <dbReference type="NCBI Taxonomy" id="2201899"/>
    <lineage>
        <taxon>Bacteria</taxon>
        <taxon>Pseudomonadati</taxon>
        <taxon>Pseudomonadota</taxon>
        <taxon>Alphaproteobacteria</taxon>
        <taxon>Hyphomicrobiales</taxon>
        <taxon>Brucellaceae</taxon>
        <taxon>Falsochrobactrum</taxon>
    </lineage>
</organism>
<dbReference type="NCBIfam" id="NF008239">
    <property type="entry name" value="PRK11013.1"/>
    <property type="match status" value="1"/>
</dbReference>
<feature type="domain" description="HTH lysR-type" evidence="5">
    <location>
        <begin position="1"/>
        <end position="60"/>
    </location>
</feature>
<dbReference type="EMBL" id="QGDB01000006">
    <property type="protein sequence ID" value="PWL16924.1"/>
    <property type="molecule type" value="Genomic_DNA"/>
</dbReference>
<proteinExistence type="inferred from homology"/>
<evidence type="ECO:0000256" key="4">
    <source>
        <dbReference type="ARBA" id="ARBA00023163"/>
    </source>
</evidence>
<dbReference type="GO" id="GO:0043565">
    <property type="term" value="F:sequence-specific DNA binding"/>
    <property type="evidence" value="ECO:0007669"/>
    <property type="project" value="TreeGrafter"/>
</dbReference>
<keyword evidence="3" id="KW-0238">DNA-binding</keyword>
<protein>
    <submittedName>
        <fullName evidence="6">LysR family transcriptional regulator</fullName>
    </submittedName>
</protein>
<dbReference type="Pfam" id="PF03466">
    <property type="entry name" value="LysR_substrate"/>
    <property type="match status" value="1"/>
</dbReference>
<dbReference type="CDD" id="cd08415">
    <property type="entry name" value="PBP2_LysR_opines_like"/>
    <property type="match status" value="1"/>
</dbReference>
<dbReference type="Proteomes" id="UP000245865">
    <property type="component" value="Unassembled WGS sequence"/>
</dbReference>
<evidence type="ECO:0000256" key="3">
    <source>
        <dbReference type="ARBA" id="ARBA00023125"/>
    </source>
</evidence>
<dbReference type="Gene3D" id="1.10.10.10">
    <property type="entry name" value="Winged helix-like DNA-binding domain superfamily/Winged helix DNA-binding domain"/>
    <property type="match status" value="1"/>
</dbReference>
<dbReference type="GO" id="GO:0009089">
    <property type="term" value="P:lysine biosynthetic process via diaminopimelate"/>
    <property type="evidence" value="ECO:0007669"/>
    <property type="project" value="TreeGrafter"/>
</dbReference>